<keyword evidence="4" id="KW-1133">Transmembrane helix</keyword>
<feature type="domain" description="PpiC" evidence="8">
    <location>
        <begin position="248"/>
        <end position="363"/>
    </location>
</feature>
<keyword evidence="10" id="KW-1185">Reference proteome</keyword>
<evidence type="ECO:0000256" key="7">
    <source>
        <dbReference type="ARBA" id="ARBA00038408"/>
    </source>
</evidence>
<evidence type="ECO:0000256" key="3">
    <source>
        <dbReference type="ARBA" id="ARBA00022692"/>
    </source>
</evidence>
<dbReference type="InterPro" id="IPR027304">
    <property type="entry name" value="Trigger_fact/SurA_dom_sf"/>
</dbReference>
<dbReference type="GO" id="GO:0005886">
    <property type="term" value="C:plasma membrane"/>
    <property type="evidence" value="ECO:0007669"/>
    <property type="project" value="UniProtKB-SubCell"/>
</dbReference>
<dbReference type="PATRIC" id="fig|361041.3.peg.1893"/>
<dbReference type="SUPFAM" id="SSF109998">
    <property type="entry name" value="Triger factor/SurA peptide-binding domain-like"/>
    <property type="match status" value="1"/>
</dbReference>
<dbReference type="OrthoDB" id="9768393at2"/>
<dbReference type="STRING" id="361041.VW35_12575"/>
<gene>
    <name evidence="9" type="ORF">VW35_12575</name>
</gene>
<keyword evidence="5" id="KW-0472">Membrane</keyword>
<sequence>MLDGLRGFAKSWPGKIMGAFLLVGIAGFGINNVITDLGSNTVARVGDQEITSREFLRAYQSQTSRLAQQLGRVPTVAEAESMGLPTFVLLNLSEGEAMNVLANQMGLGVSEDKLSQMLRTDPSFQGTLGNFDPSVFDQVLQASGWTEAEYFQTRGEEAKREQLMGTLFAESPLPDVAKTLINDYVGTQRTIDYITLTDANIETPAAPTEEELAAYLTEHQAEFRTVETRKVQVLDLSLASLAASKTFTDEEISAEYERIKDTLTTPEKRTIQQVVLNAEQQAAFEAGVAAGKDFATLLTETGLTATEVGTLTRAQVTDTALANAAFALPEGGTTIIDGVAGKRAVHVSAIEATGQPTLEEARQQIVTALGTAQARTEINDVLDQIEELRAAFRPLSEIAQRFGLQLYEADVTAGGNQLDVVPNLQPEDRTKISQAIFKATEGQLTPSIPLTGNAHVFFDLLDVAEARDQTLDEVRTEVTTAMTTERTNNALLAKSEEIVAQLDSGTPLADVAMSLNLFPQISPPFSRFGSDDGSIDNVVAQAAFNGGPEHHGSVVSGSGDYMVYQVVDNTVPTEPLETAAADNLQGEAQQGLYSDFVGAIRDDVGLKINQQALQQLLTLNFGQ</sequence>
<evidence type="ECO:0000313" key="9">
    <source>
        <dbReference type="EMBL" id="KKB77964.1"/>
    </source>
</evidence>
<name>A0A0F5L6X6_9HYPH</name>
<dbReference type="PANTHER" id="PTHR47529:SF1">
    <property type="entry name" value="PERIPLASMIC CHAPERONE PPID"/>
    <property type="match status" value="1"/>
</dbReference>
<organism evidence="9 10">
    <name type="scientific">Devosia soli</name>
    <dbReference type="NCBI Taxonomy" id="361041"/>
    <lineage>
        <taxon>Bacteria</taxon>
        <taxon>Pseudomonadati</taxon>
        <taxon>Pseudomonadota</taxon>
        <taxon>Alphaproteobacteria</taxon>
        <taxon>Hyphomicrobiales</taxon>
        <taxon>Devosiaceae</taxon>
        <taxon>Devosia</taxon>
    </lineage>
</organism>
<comment type="caution">
    <text evidence="9">The sequence shown here is derived from an EMBL/GenBank/DDBJ whole genome shotgun (WGS) entry which is preliminary data.</text>
</comment>
<keyword evidence="6" id="KW-0143">Chaperone</keyword>
<dbReference type="Pfam" id="PF13145">
    <property type="entry name" value="Rotamase_2"/>
    <property type="match status" value="1"/>
</dbReference>
<evidence type="ECO:0000259" key="8">
    <source>
        <dbReference type="Pfam" id="PF13145"/>
    </source>
</evidence>
<dbReference type="Pfam" id="PF13624">
    <property type="entry name" value="SurA_N_3"/>
    <property type="match status" value="1"/>
</dbReference>
<evidence type="ECO:0000256" key="4">
    <source>
        <dbReference type="ARBA" id="ARBA00022989"/>
    </source>
</evidence>
<evidence type="ECO:0000256" key="1">
    <source>
        <dbReference type="ARBA" id="ARBA00004401"/>
    </source>
</evidence>
<evidence type="ECO:0000256" key="5">
    <source>
        <dbReference type="ARBA" id="ARBA00023136"/>
    </source>
</evidence>
<keyword evidence="2" id="KW-1003">Cell membrane</keyword>
<dbReference type="InterPro" id="IPR000297">
    <property type="entry name" value="PPIase_PpiC"/>
</dbReference>
<dbReference type="EMBL" id="LAJG01000023">
    <property type="protein sequence ID" value="KKB77964.1"/>
    <property type="molecule type" value="Genomic_DNA"/>
</dbReference>
<comment type="similarity">
    <text evidence="7">Belongs to the PpiD chaperone family.</text>
</comment>
<keyword evidence="3" id="KW-0812">Transmembrane</keyword>
<protein>
    <recommendedName>
        <fullName evidence="8">PpiC domain-containing protein</fullName>
    </recommendedName>
</protein>
<reference evidence="9 10" key="1">
    <citation type="submission" date="2015-03" db="EMBL/GenBank/DDBJ databases">
        <authorList>
            <person name="Hassan Y.I."/>
            <person name="Lepp D."/>
            <person name="Zhou T."/>
        </authorList>
    </citation>
    <scope>NUCLEOTIDE SEQUENCE [LARGE SCALE GENOMIC DNA]</scope>
    <source>
        <strain evidence="9 10">GH2-10</strain>
    </source>
</reference>
<dbReference type="RefSeq" id="WP_083982745.1">
    <property type="nucleotide sequence ID" value="NZ_LAJG01000023.1"/>
</dbReference>
<evidence type="ECO:0000256" key="2">
    <source>
        <dbReference type="ARBA" id="ARBA00022475"/>
    </source>
</evidence>
<proteinExistence type="inferred from homology"/>
<dbReference type="Proteomes" id="UP000033514">
    <property type="component" value="Unassembled WGS sequence"/>
</dbReference>
<evidence type="ECO:0000313" key="10">
    <source>
        <dbReference type="Proteomes" id="UP000033514"/>
    </source>
</evidence>
<evidence type="ECO:0000256" key="6">
    <source>
        <dbReference type="ARBA" id="ARBA00023186"/>
    </source>
</evidence>
<dbReference type="GO" id="GO:0003755">
    <property type="term" value="F:peptidyl-prolyl cis-trans isomerase activity"/>
    <property type="evidence" value="ECO:0007669"/>
    <property type="project" value="InterPro"/>
</dbReference>
<comment type="subcellular location">
    <subcellularLocation>
        <location evidence="1">Cell membrane</location>
        <topology evidence="1">Single-pass type II membrane protein</topology>
    </subcellularLocation>
</comment>
<dbReference type="AlphaFoldDB" id="A0A0F5L6X6"/>
<accession>A0A0F5L6X6</accession>
<dbReference type="PANTHER" id="PTHR47529">
    <property type="entry name" value="PEPTIDYL-PROLYL CIS-TRANS ISOMERASE D"/>
    <property type="match status" value="1"/>
</dbReference>
<dbReference type="InterPro" id="IPR052029">
    <property type="entry name" value="PpiD_chaperone"/>
</dbReference>